<dbReference type="SMART" id="SM00614">
    <property type="entry name" value="ZnF_BED"/>
    <property type="match status" value="1"/>
</dbReference>
<keyword evidence="2" id="KW-0645">Protease</keyword>
<keyword evidence="2" id="KW-0378">Hydrolase</keyword>
<dbReference type="InterPro" id="IPR036236">
    <property type="entry name" value="Znf_C2H2_sf"/>
</dbReference>
<dbReference type="Proteomes" id="UP001168877">
    <property type="component" value="Unassembled WGS sequence"/>
</dbReference>
<accession>A0AA39SSR8</accession>
<feature type="compositionally biased region" description="Polar residues" evidence="6">
    <location>
        <begin position="693"/>
        <end position="706"/>
    </location>
</feature>
<dbReference type="EMBL" id="JAUESC010000004">
    <property type="protein sequence ID" value="KAK0596073.1"/>
    <property type="molecule type" value="Genomic_DNA"/>
</dbReference>
<dbReference type="GO" id="GO:0015074">
    <property type="term" value="P:DNA integration"/>
    <property type="evidence" value="ECO:0007669"/>
    <property type="project" value="InterPro"/>
</dbReference>
<keyword evidence="1" id="KW-0479">Metal-binding</keyword>
<dbReference type="InterPro" id="IPR057670">
    <property type="entry name" value="SH3_retrovirus"/>
</dbReference>
<feature type="compositionally biased region" description="Basic and acidic residues" evidence="6">
    <location>
        <begin position="230"/>
        <end position="242"/>
    </location>
</feature>
<dbReference type="SUPFAM" id="SSF56672">
    <property type="entry name" value="DNA/RNA polymerases"/>
    <property type="match status" value="1"/>
</dbReference>
<dbReference type="InterPro" id="IPR001584">
    <property type="entry name" value="Integrase_cat-core"/>
</dbReference>
<dbReference type="Gene3D" id="4.10.60.10">
    <property type="entry name" value="Zinc finger, CCHC-type"/>
    <property type="match status" value="1"/>
</dbReference>
<evidence type="ECO:0000313" key="10">
    <source>
        <dbReference type="EMBL" id="KAK0596073.1"/>
    </source>
</evidence>
<keyword evidence="11" id="KW-1185">Reference proteome</keyword>
<dbReference type="Gene3D" id="3.30.420.10">
    <property type="entry name" value="Ribonuclease H-like superfamily/Ribonuclease H"/>
    <property type="match status" value="1"/>
</dbReference>
<dbReference type="InterPro" id="IPR001878">
    <property type="entry name" value="Znf_CCHC"/>
</dbReference>
<dbReference type="PROSITE" id="PS50158">
    <property type="entry name" value="ZF_CCHC"/>
    <property type="match status" value="1"/>
</dbReference>
<evidence type="ECO:0000259" key="8">
    <source>
        <dbReference type="PROSITE" id="PS50808"/>
    </source>
</evidence>
<feature type="domain" description="CCHC-type" evidence="7">
    <location>
        <begin position="276"/>
        <end position="290"/>
    </location>
</feature>
<dbReference type="Pfam" id="PF14223">
    <property type="entry name" value="Retrotran_gag_2"/>
    <property type="match status" value="1"/>
</dbReference>
<dbReference type="InterPro" id="IPR036875">
    <property type="entry name" value="Znf_CCHC_sf"/>
</dbReference>
<feature type="compositionally biased region" description="Basic and acidic residues" evidence="6">
    <location>
        <begin position="1286"/>
        <end position="1297"/>
    </location>
</feature>
<feature type="domain" description="Integrase catalytic" evidence="9">
    <location>
        <begin position="463"/>
        <end position="595"/>
    </location>
</feature>
<dbReference type="GO" id="GO:0003677">
    <property type="term" value="F:DNA binding"/>
    <property type="evidence" value="ECO:0007669"/>
    <property type="project" value="InterPro"/>
</dbReference>
<dbReference type="InterPro" id="IPR054722">
    <property type="entry name" value="PolX-like_BBD"/>
</dbReference>
<reference evidence="10" key="2">
    <citation type="submission" date="2023-06" db="EMBL/GenBank/DDBJ databases">
        <authorList>
            <person name="Swenson N.G."/>
            <person name="Wegrzyn J.L."/>
            <person name="Mcevoy S.L."/>
        </authorList>
    </citation>
    <scope>NUCLEOTIDE SEQUENCE</scope>
    <source>
        <strain evidence="10">NS2018</strain>
        <tissue evidence="10">Leaf</tissue>
    </source>
</reference>
<dbReference type="InterPro" id="IPR043502">
    <property type="entry name" value="DNA/RNA_pol_sf"/>
</dbReference>
<dbReference type="PANTHER" id="PTHR11439:SF517">
    <property type="entry name" value="CYSTEINE-RICH RLK (RECEPTOR-LIKE PROTEIN KINASE) 8"/>
    <property type="match status" value="1"/>
</dbReference>
<feature type="region of interest" description="Disordered" evidence="6">
    <location>
        <begin position="668"/>
        <end position="722"/>
    </location>
</feature>
<keyword evidence="3 5" id="KW-0863">Zinc-finger</keyword>
<feature type="domain" description="BED-type" evidence="8">
    <location>
        <begin position="1323"/>
        <end position="1378"/>
    </location>
</feature>
<dbReference type="Pfam" id="PF02892">
    <property type="entry name" value="zf-BED"/>
    <property type="match status" value="1"/>
</dbReference>
<sequence>MRALLGSQDVMDIVEDGYTEPASKEAEGTLTEAQTTTLKADRKRDCKAKSIIYQGLDEATFEIIASAKSSKEVWDTLQKTYKGADKVKRIRLQTLRGEFESLRMKSNESISEFYTRVMIVANQLRRNGETLVDMRISEKILRSLDPKFDFIVVALEETKDLETMSVEELVGSLQAHEQKVSRRSDDRVLEQALQSKLSLNEKRYEQGGTSQQGRERGRGSRGRGSGNAETRGRGRGGRDTNRGGRGQQNYVSRGRGQGRRGGYNSRPNIDKRNVQCYNCHKYGHYSNECRGKPNEVNENSNFAEKEQVEGESLMLMAHNSTYQNQDVWFLDSGASNHMTGRKDLFTELDEKVQGEISFGDLSKISVQGRGDVMIKQKNGDHAFISNVYYVPDMKTNILSLGQLLEKGYQISLQNMQLTITDARGKLITRVQMTKNRMFPLAIHHDTPRCLTAIINDKDWLWHLSRKTWVYFLKRKSEVFGYFKEFKTLVEKQSGYYIKTLRSDQGGEYTAGAFQEFLKQQGIRHQFTPAYTPQLNGVAERKNRTILNMVRSMLKDKNMPKGFWAEAVLCAVYLLNRCPTKSLDTKTPQEAWSSHKPSVSHLRVFGSIAYIKVPEARRTKLEDKGEKCILVGYGDRTMGYRLYNPITKKVIFSRDVIFEENESWNWDQTKASRSAELISEEETREVATEPQIPRDQQTPQRGSSSPQRYDAPLPIERDFSDMMPRGTRSLEDLYENTEQVEEDITLYCLLMTSDPVSFEEANQEEKWRSAMDDEIRSIEKNKTWELTNLPKGRKAIGVKWVYKTKRNAKGEVQRYKARLVAKGYKQKEGVDYGEVFAPVARLETIRLLISLAAQKSWKIYQLDVKSAFLNGFLEEEIYVEQPPGYVKKGREDKVCRLKKALYGLKQAPRAWNMRIDDYFQENGFEKCPYEHALYMKKETDGSLLYACLYVDDLIFTGNNPAMFEDFKRRMVKEFEMTDIGLMAHFLGIEVVQSEKGIFISQSIYAKEILKRFGMEKCNPVTTPVETGLELRKNERGDVDPTYFKSLVGSLRYLTCTRPDILYGVGLVSRYMETPDQSHLNAAKRILRYIKGTINDGILYSKCEDCRLIGYSDSDWGRDLDERKSTTGFTFFMGDTAFTWSSKKQAIVTLSSCEAEYVAACSAVCHGIWIRNVLQYLGFPQVNPTEIYIDNRSAIALAKNPVFHERSKHIDTRYHFIREHVKNKEVELVSCRTYDQAADIFTKPLKHDVFSRLKTMLGFEVYFCLCSGVTMSWPSGTLPAIPPLFSDDNPHQQRQESSHIRQQNAGKETVGLDLGCSSSQMKKGKLRSKVWEHFHKYKDKDGNDWARCNLCDKDFDGSSKKGTSHLRNHFQSCQKKRNGAGDKPAEAGNSMNPIVIEEKSVMDQQSDNLDLTRMIVKYRVASPDSTQELDAYNEERKKLRKYFEKLSCRFCLTFAELVWEEKYDGITVNFIDDDWKLKRNIISLFRYTGDDQIATKCLEKVLLEWEINNNISSVVKNNYYTDMWYVNVGGKPVYRSRFTSFQWQVVMH</sequence>
<dbReference type="CDD" id="cd09272">
    <property type="entry name" value="RNase_HI_RT_Ty1"/>
    <property type="match status" value="1"/>
</dbReference>
<evidence type="ECO:0000259" key="7">
    <source>
        <dbReference type="PROSITE" id="PS50158"/>
    </source>
</evidence>
<dbReference type="InterPro" id="IPR036397">
    <property type="entry name" value="RNaseH_sf"/>
</dbReference>
<keyword evidence="2" id="KW-0064">Aspartyl protease</keyword>
<organism evidence="10 11">
    <name type="scientific">Acer saccharum</name>
    <name type="common">Sugar maple</name>
    <dbReference type="NCBI Taxonomy" id="4024"/>
    <lineage>
        <taxon>Eukaryota</taxon>
        <taxon>Viridiplantae</taxon>
        <taxon>Streptophyta</taxon>
        <taxon>Embryophyta</taxon>
        <taxon>Tracheophyta</taxon>
        <taxon>Spermatophyta</taxon>
        <taxon>Magnoliopsida</taxon>
        <taxon>eudicotyledons</taxon>
        <taxon>Gunneridae</taxon>
        <taxon>Pentapetalae</taxon>
        <taxon>rosids</taxon>
        <taxon>malvids</taxon>
        <taxon>Sapindales</taxon>
        <taxon>Sapindaceae</taxon>
        <taxon>Hippocastanoideae</taxon>
        <taxon>Acereae</taxon>
        <taxon>Acer</taxon>
    </lineage>
</organism>
<dbReference type="InterPro" id="IPR003656">
    <property type="entry name" value="Znf_BED"/>
</dbReference>
<dbReference type="SUPFAM" id="SSF57667">
    <property type="entry name" value="beta-beta-alpha zinc fingers"/>
    <property type="match status" value="1"/>
</dbReference>
<evidence type="ECO:0000313" key="11">
    <source>
        <dbReference type="Proteomes" id="UP001168877"/>
    </source>
</evidence>
<name>A0AA39SSR8_ACESA</name>
<evidence type="ECO:0000256" key="1">
    <source>
        <dbReference type="ARBA" id="ARBA00022723"/>
    </source>
</evidence>
<dbReference type="GO" id="GO:0008270">
    <property type="term" value="F:zinc ion binding"/>
    <property type="evidence" value="ECO:0007669"/>
    <property type="project" value="UniProtKB-KW"/>
</dbReference>
<dbReference type="PROSITE" id="PS50808">
    <property type="entry name" value="ZF_BED"/>
    <property type="match status" value="1"/>
</dbReference>
<evidence type="ECO:0000256" key="6">
    <source>
        <dbReference type="SAM" id="MobiDB-lite"/>
    </source>
</evidence>
<proteinExistence type="predicted"/>
<dbReference type="SUPFAM" id="SSF53098">
    <property type="entry name" value="Ribonuclease H-like"/>
    <property type="match status" value="1"/>
</dbReference>
<evidence type="ECO:0000256" key="5">
    <source>
        <dbReference type="PROSITE-ProRule" id="PRU00047"/>
    </source>
</evidence>
<evidence type="ECO:0000256" key="4">
    <source>
        <dbReference type="ARBA" id="ARBA00022833"/>
    </source>
</evidence>
<feature type="region of interest" description="Disordered" evidence="6">
    <location>
        <begin position="1280"/>
        <end position="1304"/>
    </location>
</feature>
<dbReference type="SUPFAM" id="SSF57756">
    <property type="entry name" value="Retrovirus zinc finger-like domains"/>
    <property type="match status" value="1"/>
</dbReference>
<dbReference type="Pfam" id="PF25597">
    <property type="entry name" value="SH3_retrovirus"/>
    <property type="match status" value="1"/>
</dbReference>
<evidence type="ECO:0000256" key="3">
    <source>
        <dbReference type="ARBA" id="ARBA00022771"/>
    </source>
</evidence>
<dbReference type="PANTHER" id="PTHR11439">
    <property type="entry name" value="GAG-POL-RELATED RETROTRANSPOSON"/>
    <property type="match status" value="1"/>
</dbReference>
<dbReference type="GO" id="GO:0004190">
    <property type="term" value="F:aspartic-type endopeptidase activity"/>
    <property type="evidence" value="ECO:0007669"/>
    <property type="project" value="UniProtKB-KW"/>
</dbReference>
<gene>
    <name evidence="10" type="ORF">LWI29_012579</name>
</gene>
<keyword evidence="4" id="KW-0862">Zinc</keyword>
<protein>
    <submittedName>
        <fullName evidence="10">Uncharacterized protein</fullName>
    </submittedName>
</protein>
<dbReference type="Pfam" id="PF07727">
    <property type="entry name" value="RVT_2"/>
    <property type="match status" value="1"/>
</dbReference>
<dbReference type="InterPro" id="IPR013103">
    <property type="entry name" value="RVT_2"/>
</dbReference>
<evidence type="ECO:0000259" key="9">
    <source>
        <dbReference type="PROSITE" id="PS50994"/>
    </source>
</evidence>
<dbReference type="Pfam" id="PF22936">
    <property type="entry name" value="Pol_BBD"/>
    <property type="match status" value="1"/>
</dbReference>
<dbReference type="InterPro" id="IPR012337">
    <property type="entry name" value="RNaseH-like_sf"/>
</dbReference>
<comment type="caution">
    <text evidence="10">The sequence shown here is derived from an EMBL/GenBank/DDBJ whole genome shotgun (WGS) entry which is preliminary data.</text>
</comment>
<dbReference type="PROSITE" id="PS50994">
    <property type="entry name" value="INTEGRASE"/>
    <property type="match status" value="1"/>
</dbReference>
<feature type="region of interest" description="Disordered" evidence="6">
    <location>
        <begin position="199"/>
        <end position="270"/>
    </location>
</feature>
<reference evidence="10" key="1">
    <citation type="journal article" date="2022" name="Plant J.">
        <title>Strategies of tolerance reflected in two North American maple genomes.</title>
        <authorList>
            <person name="McEvoy S.L."/>
            <person name="Sezen U.U."/>
            <person name="Trouern-Trend A."/>
            <person name="McMahon S.M."/>
            <person name="Schaberg P.G."/>
            <person name="Yang J."/>
            <person name="Wegrzyn J.L."/>
            <person name="Swenson N.G."/>
        </authorList>
    </citation>
    <scope>NUCLEOTIDE SEQUENCE</scope>
    <source>
        <strain evidence="10">NS2018</strain>
    </source>
</reference>
<evidence type="ECO:0000256" key="2">
    <source>
        <dbReference type="ARBA" id="ARBA00022750"/>
    </source>
</evidence>